<comment type="similarity">
    <text evidence="1">Belongs to the short-chain dehydrogenases/reductases (SDR) family.</text>
</comment>
<reference evidence="3 4" key="1">
    <citation type="submission" date="2023-09" db="EMBL/GenBank/DDBJ databases">
        <title>Complete Genome and Methylome dissection of Bacillus brevis NEB573 original source of BbsI restriction endonuclease.</title>
        <authorList>
            <person name="Fomenkov A."/>
            <person name="Roberts R.D."/>
        </authorList>
    </citation>
    <scope>NUCLEOTIDE SEQUENCE [LARGE SCALE GENOMIC DNA]</scope>
    <source>
        <strain evidence="3 4">NEB573</strain>
    </source>
</reference>
<protein>
    <submittedName>
        <fullName evidence="3">SDR family oxidoreductase</fullName>
    </submittedName>
</protein>
<keyword evidence="2" id="KW-0560">Oxidoreductase</keyword>
<dbReference type="Proteomes" id="UP001256827">
    <property type="component" value="Chromosome"/>
</dbReference>
<dbReference type="RefSeq" id="WP_310764445.1">
    <property type="nucleotide sequence ID" value="NZ_CP134050.1"/>
</dbReference>
<evidence type="ECO:0000313" key="4">
    <source>
        <dbReference type="Proteomes" id="UP001256827"/>
    </source>
</evidence>
<dbReference type="SUPFAM" id="SSF51735">
    <property type="entry name" value="NAD(P)-binding Rossmann-fold domains"/>
    <property type="match status" value="1"/>
</dbReference>
<evidence type="ECO:0000256" key="2">
    <source>
        <dbReference type="ARBA" id="ARBA00023002"/>
    </source>
</evidence>
<dbReference type="InterPro" id="IPR002347">
    <property type="entry name" value="SDR_fam"/>
</dbReference>
<proteinExistence type="inferred from homology"/>
<dbReference type="InterPro" id="IPR036291">
    <property type="entry name" value="NAD(P)-bd_dom_sf"/>
</dbReference>
<evidence type="ECO:0000256" key="1">
    <source>
        <dbReference type="ARBA" id="ARBA00006484"/>
    </source>
</evidence>
<name>A0ABY9SYL9_BREBE</name>
<organism evidence="3 4">
    <name type="scientific">Brevibacillus brevis</name>
    <name type="common">Bacillus brevis</name>
    <dbReference type="NCBI Taxonomy" id="1393"/>
    <lineage>
        <taxon>Bacteria</taxon>
        <taxon>Bacillati</taxon>
        <taxon>Bacillota</taxon>
        <taxon>Bacilli</taxon>
        <taxon>Bacillales</taxon>
        <taxon>Paenibacillaceae</taxon>
        <taxon>Brevibacillus</taxon>
    </lineage>
</organism>
<dbReference type="PRINTS" id="PR00080">
    <property type="entry name" value="SDRFAMILY"/>
</dbReference>
<dbReference type="PRINTS" id="PR00081">
    <property type="entry name" value="GDHRDH"/>
</dbReference>
<gene>
    <name evidence="3" type="ORF">RGB73_19670</name>
</gene>
<evidence type="ECO:0000313" key="3">
    <source>
        <dbReference type="EMBL" id="WNC12930.1"/>
    </source>
</evidence>
<dbReference type="PANTHER" id="PTHR48107:SF7">
    <property type="entry name" value="RE15974P"/>
    <property type="match status" value="1"/>
</dbReference>
<dbReference type="Gene3D" id="3.40.50.720">
    <property type="entry name" value="NAD(P)-binding Rossmann-like Domain"/>
    <property type="match status" value="1"/>
</dbReference>
<dbReference type="PANTHER" id="PTHR48107">
    <property type="entry name" value="NADPH-DEPENDENT ALDEHYDE REDUCTASE-LIKE PROTEIN, CHLOROPLASTIC-RELATED"/>
    <property type="match status" value="1"/>
</dbReference>
<keyword evidence="4" id="KW-1185">Reference proteome</keyword>
<dbReference type="PROSITE" id="PS00061">
    <property type="entry name" value="ADH_SHORT"/>
    <property type="match status" value="1"/>
</dbReference>
<dbReference type="EMBL" id="CP134050">
    <property type="protein sequence ID" value="WNC12930.1"/>
    <property type="molecule type" value="Genomic_DNA"/>
</dbReference>
<sequence length="251" mass="27189">MMRLESQIAVITGVSHERGIGAAIARTFAKEGADVFFTHWQAGSDWESRFRQEITGYGVRCAGMEIDLSDARAPFRLLDEAAARLGVPTILVNNAAYSTRDGFEALDAETLDAHYFVNVRAACLLSVEFARRLQRSGKTNGRIINLTSGQAQGPMPGELAYVASKGAISAFTLTLSVELAPHGITVNAINPGPTDTGWMWPELEKALLPKFLLGRIGQPEDAARLALFLASDEGKWITGQVINSEGGFYRS</sequence>
<dbReference type="NCBIfam" id="NF009389">
    <property type="entry name" value="PRK12748.1"/>
    <property type="match status" value="1"/>
</dbReference>
<dbReference type="Pfam" id="PF13561">
    <property type="entry name" value="adh_short_C2"/>
    <property type="match status" value="1"/>
</dbReference>
<dbReference type="InterPro" id="IPR020904">
    <property type="entry name" value="Sc_DH/Rdtase_CS"/>
</dbReference>
<dbReference type="CDD" id="cd05233">
    <property type="entry name" value="SDR_c"/>
    <property type="match status" value="1"/>
</dbReference>
<accession>A0ABY9SYL9</accession>